<dbReference type="GeneID" id="57095986"/>
<evidence type="ECO:0000313" key="1">
    <source>
        <dbReference type="EMBL" id="PHK05354.1"/>
    </source>
</evidence>
<comment type="caution">
    <text evidence="1">The sequence shown here is derived from an EMBL/GenBank/DDBJ whole genome shotgun (WGS) entry which is preliminary data.</text>
</comment>
<proteinExistence type="predicted"/>
<gene>
    <name evidence="1" type="ORF">VF08_08235</name>
</gene>
<dbReference type="RefSeq" id="WP_099068874.1">
    <property type="nucleotide sequence ID" value="NZ_LAHD01000016.1"/>
</dbReference>
<name>A0A9Q5ZEA0_NOSLI</name>
<protein>
    <submittedName>
        <fullName evidence="1">Uncharacterized protein</fullName>
    </submittedName>
</protein>
<reference evidence="1 2" key="1">
    <citation type="submission" date="2015-02" db="EMBL/GenBank/DDBJ databases">
        <title>Nostoc linckia genome annotation.</title>
        <authorList>
            <person name="Zhou Z."/>
        </authorList>
    </citation>
    <scope>NUCLEOTIDE SEQUENCE [LARGE SCALE GENOMIC DNA]</scope>
    <source>
        <strain evidence="2">z8</strain>
    </source>
</reference>
<accession>A0A9Q5ZEA0</accession>
<sequence>MTTVPHANYIQWNNATLDDLQPRARLYRFDGMFGYVARIGSNDDYAVYQGNADWTLDTIADYGTKILEEEARGLFPVCLEAGLNYRY</sequence>
<dbReference type="EMBL" id="LAHD01000016">
    <property type="protein sequence ID" value="PHK05354.1"/>
    <property type="molecule type" value="Genomic_DNA"/>
</dbReference>
<dbReference type="Proteomes" id="UP000222310">
    <property type="component" value="Unassembled WGS sequence"/>
</dbReference>
<organism evidence="1 2">
    <name type="scientific">Nostoc linckia z8</name>
    <dbReference type="NCBI Taxonomy" id="1628746"/>
    <lineage>
        <taxon>Bacteria</taxon>
        <taxon>Bacillati</taxon>
        <taxon>Cyanobacteriota</taxon>
        <taxon>Cyanophyceae</taxon>
        <taxon>Nostocales</taxon>
        <taxon>Nostocaceae</taxon>
        <taxon>Nostoc</taxon>
    </lineage>
</organism>
<evidence type="ECO:0000313" key="2">
    <source>
        <dbReference type="Proteomes" id="UP000222310"/>
    </source>
</evidence>
<dbReference type="AlphaFoldDB" id="A0A9Q5ZEA0"/>